<name>A5ADY0_VITVI</name>
<dbReference type="PANTHER" id="PTHR26312:SF225">
    <property type="entry name" value="TPR REPEAT PROTEIN"/>
    <property type="match status" value="1"/>
</dbReference>
<dbReference type="InterPro" id="IPR011990">
    <property type="entry name" value="TPR-like_helical_dom_sf"/>
</dbReference>
<feature type="domain" description="TmcB/TmcC TPR repeats" evidence="2">
    <location>
        <begin position="299"/>
        <end position="342"/>
    </location>
</feature>
<feature type="compositionally biased region" description="Gly residues" evidence="1">
    <location>
        <begin position="274"/>
        <end position="292"/>
    </location>
</feature>
<protein>
    <recommendedName>
        <fullName evidence="2">TmcB/TmcC TPR repeats domain-containing protein</fullName>
    </recommendedName>
</protein>
<dbReference type="AlphaFoldDB" id="A5ADY0"/>
<dbReference type="PANTHER" id="PTHR26312">
    <property type="entry name" value="TETRATRICOPEPTIDE REPEAT PROTEIN 5"/>
    <property type="match status" value="1"/>
</dbReference>
<dbReference type="Pfam" id="PF25474">
    <property type="entry name" value="TPR_TmcB"/>
    <property type="match status" value="1"/>
</dbReference>
<evidence type="ECO:0000256" key="1">
    <source>
        <dbReference type="SAM" id="MobiDB-lite"/>
    </source>
</evidence>
<evidence type="ECO:0000313" key="3">
    <source>
        <dbReference type="EMBL" id="CAN77841.1"/>
    </source>
</evidence>
<proteinExistence type="predicted"/>
<feature type="region of interest" description="Disordered" evidence="1">
    <location>
        <begin position="274"/>
        <end position="298"/>
    </location>
</feature>
<dbReference type="Gene3D" id="1.25.40.10">
    <property type="entry name" value="Tetratricopeptide repeat domain"/>
    <property type="match status" value="1"/>
</dbReference>
<feature type="compositionally biased region" description="Polar residues" evidence="1">
    <location>
        <begin position="154"/>
        <end position="181"/>
    </location>
</feature>
<evidence type="ECO:0000259" key="2">
    <source>
        <dbReference type="Pfam" id="PF25474"/>
    </source>
</evidence>
<dbReference type="InterPro" id="IPR057352">
    <property type="entry name" value="TPR_TmcB/C"/>
</dbReference>
<organism evidence="3">
    <name type="scientific">Vitis vinifera</name>
    <name type="common">Grape</name>
    <dbReference type="NCBI Taxonomy" id="29760"/>
    <lineage>
        <taxon>Eukaryota</taxon>
        <taxon>Viridiplantae</taxon>
        <taxon>Streptophyta</taxon>
        <taxon>Embryophyta</taxon>
        <taxon>Tracheophyta</taxon>
        <taxon>Spermatophyta</taxon>
        <taxon>Magnoliopsida</taxon>
        <taxon>eudicotyledons</taxon>
        <taxon>Gunneridae</taxon>
        <taxon>Pentapetalae</taxon>
        <taxon>rosids</taxon>
        <taxon>Vitales</taxon>
        <taxon>Vitaceae</taxon>
        <taxon>Viteae</taxon>
        <taxon>Vitis</taxon>
    </lineage>
</organism>
<gene>
    <name evidence="3" type="ORF">VITISV_015562</name>
</gene>
<feature type="compositionally biased region" description="Acidic residues" evidence="1">
    <location>
        <begin position="192"/>
        <end position="215"/>
    </location>
</feature>
<dbReference type="EMBL" id="AM424139">
    <property type="protein sequence ID" value="CAN77841.1"/>
    <property type="molecule type" value="Genomic_DNA"/>
</dbReference>
<feature type="region of interest" description="Disordered" evidence="1">
    <location>
        <begin position="154"/>
        <end position="217"/>
    </location>
</feature>
<sequence>MSAENGYHEDGTFGFPCTGIIPNITFDHESRNCITTCQAKGSSYPTQPLATKAVVRRREMLLRSSSTPVLGSLLPCHSESPNNNLSDATAKHPPSTIYQAHNKLSLHQTGSLNLSPVSFNSSPISPSVNAGHRGFRRAQSDGNLKGLAYASCNNNDELSTPNLSKKSSQRPSRSMLQTIPSFSFYGLSRMNEEEENDEEEEEEEEEGEWEELGDNDGERFMAMGDRELSFENIKMMGIRENGSRNVAFEEEKEVVGSEMYLARGAGVSGVDFGGRGGGGGGGDFTPRGSGGESGDRPGVEEYYKRMLEENPSNPLFLRNYAQFLYQSKHDLQAAEEYLCRAILADPRDGEILSQYAKLVWELHRDQDRASSYFERAVQAAPER</sequence>
<dbReference type="ExpressionAtlas" id="A5ADY0">
    <property type="expression patterns" value="baseline and differential"/>
</dbReference>
<reference evidence="3" key="1">
    <citation type="journal article" date="2007" name="PLoS ONE">
        <title>The first genome sequence of an elite grapevine cultivar (Pinot noir Vitis vinifera L.): coping with a highly heterozygous genome.</title>
        <authorList>
            <person name="Velasco R."/>
            <person name="Zharkikh A."/>
            <person name="Troggio M."/>
            <person name="Cartwright D.A."/>
            <person name="Cestaro A."/>
            <person name="Pruss D."/>
            <person name="Pindo M."/>
            <person name="FitzGerald L.M."/>
            <person name="Vezzulli S."/>
            <person name="Reid J."/>
            <person name="Malacarne G."/>
            <person name="Iliev D."/>
            <person name="Coppola G."/>
            <person name="Wardell B."/>
            <person name="Micheletti D."/>
            <person name="Macalma T."/>
            <person name="Facci M."/>
            <person name="Mitchell J.T."/>
            <person name="Perazzolli M."/>
            <person name="Eldredge G."/>
            <person name="Gatto P."/>
            <person name="Oyzerski R."/>
            <person name="Moretto M."/>
            <person name="Gutin N."/>
            <person name="Stefanini M."/>
            <person name="Chen Y."/>
            <person name="Segala C."/>
            <person name="Davenport C."/>
            <person name="Dematte L."/>
            <person name="Mraz A."/>
            <person name="Battilana J."/>
            <person name="Stormo K."/>
            <person name="Costa F."/>
            <person name="Tao Q."/>
            <person name="Si-Ammour A."/>
            <person name="Harkins T."/>
            <person name="Lackey A."/>
            <person name="Perbost C."/>
            <person name="Taillon B."/>
            <person name="Stella A."/>
            <person name="Solovyev V."/>
            <person name="Fawcett J.A."/>
            <person name="Sterck L."/>
            <person name="Vandepoele K."/>
            <person name="Grando S.M."/>
            <person name="Toppo S."/>
            <person name="Moser C."/>
            <person name="Lanchbury J."/>
            <person name="Bogden R."/>
            <person name="Skolnick M."/>
            <person name="Sgaramella V."/>
            <person name="Bhatnagar S.K."/>
            <person name="Fontana P."/>
            <person name="Gutin A."/>
            <person name="Van de Peer Y."/>
            <person name="Salamini F."/>
            <person name="Viola R."/>
        </authorList>
    </citation>
    <scope>NUCLEOTIDE SEQUENCE</scope>
</reference>
<dbReference type="SUPFAM" id="SSF48452">
    <property type="entry name" value="TPR-like"/>
    <property type="match status" value="1"/>
</dbReference>
<accession>A5ADY0</accession>